<comment type="caution">
    <text evidence="1">The sequence shown here is derived from an EMBL/GenBank/DDBJ whole genome shotgun (WGS) entry which is preliminary data.</text>
</comment>
<dbReference type="AlphaFoldDB" id="A0AAE8M7U1"/>
<evidence type="ECO:0000313" key="2">
    <source>
        <dbReference type="Proteomes" id="UP001187734"/>
    </source>
</evidence>
<keyword evidence="2" id="KW-1185">Reference proteome</keyword>
<dbReference type="EMBL" id="ONZP01000174">
    <property type="protein sequence ID" value="SPJ75755.1"/>
    <property type="molecule type" value="Genomic_DNA"/>
</dbReference>
<gene>
    <name evidence="1" type="ORF">FTOL_05486</name>
</gene>
<dbReference type="InterPro" id="IPR032710">
    <property type="entry name" value="NTF2-like_dom_sf"/>
</dbReference>
<accession>A0AAE8M7U1</accession>
<dbReference type="Gene3D" id="3.10.450.50">
    <property type="match status" value="1"/>
</dbReference>
<sequence length="115" mass="13006">MNDFAYLFYIKKNVKAAFNKYVATNYVQHNPDIADGKDAAIKALTPLFSAKGNTFEIARVMVGPEYTTIHIKALTVGQPSYNVFDVYKTKGSCIIEHWDCLQEMANKTTSTHPYF</sequence>
<protein>
    <recommendedName>
        <fullName evidence="3">SnoaL-like domain-containing protein</fullName>
    </recommendedName>
</protein>
<proteinExistence type="predicted"/>
<dbReference type="SUPFAM" id="SSF54427">
    <property type="entry name" value="NTF2-like"/>
    <property type="match status" value="1"/>
</dbReference>
<name>A0AAE8M7U1_9HYPO</name>
<reference evidence="1" key="1">
    <citation type="submission" date="2018-03" db="EMBL/GenBank/DDBJ databases">
        <authorList>
            <person name="Guldener U."/>
        </authorList>
    </citation>
    <scope>NUCLEOTIDE SEQUENCE</scope>
</reference>
<evidence type="ECO:0000313" key="1">
    <source>
        <dbReference type="EMBL" id="SPJ75755.1"/>
    </source>
</evidence>
<evidence type="ECO:0008006" key="3">
    <source>
        <dbReference type="Google" id="ProtNLM"/>
    </source>
</evidence>
<organism evidence="1 2">
    <name type="scientific">Fusarium torulosum</name>
    <dbReference type="NCBI Taxonomy" id="33205"/>
    <lineage>
        <taxon>Eukaryota</taxon>
        <taxon>Fungi</taxon>
        <taxon>Dikarya</taxon>
        <taxon>Ascomycota</taxon>
        <taxon>Pezizomycotina</taxon>
        <taxon>Sordariomycetes</taxon>
        <taxon>Hypocreomycetidae</taxon>
        <taxon>Hypocreales</taxon>
        <taxon>Nectriaceae</taxon>
        <taxon>Fusarium</taxon>
    </lineage>
</organism>
<dbReference type="Proteomes" id="UP001187734">
    <property type="component" value="Unassembled WGS sequence"/>
</dbReference>